<evidence type="ECO:0000313" key="2">
    <source>
        <dbReference type="EMBL" id="CAG8687218.1"/>
    </source>
</evidence>
<feature type="region of interest" description="Disordered" evidence="1">
    <location>
        <begin position="1"/>
        <end position="21"/>
    </location>
</feature>
<evidence type="ECO:0000313" key="3">
    <source>
        <dbReference type="Proteomes" id="UP000789759"/>
    </source>
</evidence>
<comment type="caution">
    <text evidence="2">The sequence shown here is derived from an EMBL/GenBank/DDBJ whole genome shotgun (WGS) entry which is preliminary data.</text>
</comment>
<accession>A0A9N9HL15</accession>
<dbReference type="AlphaFoldDB" id="A0A9N9HL15"/>
<keyword evidence="3" id="KW-1185">Reference proteome</keyword>
<feature type="compositionally biased region" description="Basic and acidic residues" evidence="1">
    <location>
        <begin position="1"/>
        <end position="10"/>
    </location>
</feature>
<protein>
    <submittedName>
        <fullName evidence="2">21600_t:CDS:1</fullName>
    </submittedName>
</protein>
<sequence>MDEKANKTDETTSEISSTISNESSLSKQARLGLDKELLLDNYFAKPLSDKQNKKLEQLFLKTTVSYMQTDQLGVTLTYDSWKNIKKKSLLGIALINSKGKILIWKNKIRVNCLITDSASEFMAAQLRLRTSYSDKVFISCFAHQMNLAIGDIFRYSSTFKTIAKKAISLNLTNKIDEGLDTSLVGFLEDILVNILDNSWWFDLQELEALLLSYCLVLNKLQCDHSRLHEVLHSFRWIVQEQLLLLLSFLLHSEYHDNIFNKQIPNLTFLHLGIHESKKKFTQIQIATSAMLSNKNSNRNDGMIQESENEDTELEETQQSEKNNEIKAVNDWNSLVEEKEEMILESNHSDNPDKKNEELTEFSFENKHPAIVSNAK</sequence>
<organism evidence="2 3">
    <name type="scientific">Cetraspora pellucida</name>
    <dbReference type="NCBI Taxonomy" id="1433469"/>
    <lineage>
        <taxon>Eukaryota</taxon>
        <taxon>Fungi</taxon>
        <taxon>Fungi incertae sedis</taxon>
        <taxon>Mucoromycota</taxon>
        <taxon>Glomeromycotina</taxon>
        <taxon>Glomeromycetes</taxon>
        <taxon>Diversisporales</taxon>
        <taxon>Gigasporaceae</taxon>
        <taxon>Cetraspora</taxon>
    </lineage>
</organism>
<feature type="region of interest" description="Disordered" evidence="1">
    <location>
        <begin position="294"/>
        <end position="375"/>
    </location>
</feature>
<gene>
    <name evidence="2" type="ORF">CPELLU_LOCUS11086</name>
</gene>
<dbReference type="SUPFAM" id="SSF53098">
    <property type="entry name" value="Ribonuclease H-like"/>
    <property type="match status" value="1"/>
</dbReference>
<dbReference type="InterPro" id="IPR012337">
    <property type="entry name" value="RNaseH-like_sf"/>
</dbReference>
<evidence type="ECO:0000256" key="1">
    <source>
        <dbReference type="SAM" id="MobiDB-lite"/>
    </source>
</evidence>
<feature type="compositionally biased region" description="Acidic residues" evidence="1">
    <location>
        <begin position="306"/>
        <end position="317"/>
    </location>
</feature>
<name>A0A9N9HL15_9GLOM</name>
<reference evidence="2" key="1">
    <citation type="submission" date="2021-06" db="EMBL/GenBank/DDBJ databases">
        <authorList>
            <person name="Kallberg Y."/>
            <person name="Tangrot J."/>
            <person name="Rosling A."/>
        </authorList>
    </citation>
    <scope>NUCLEOTIDE SEQUENCE</scope>
    <source>
        <strain evidence="2">FL966</strain>
    </source>
</reference>
<dbReference type="OrthoDB" id="2447481at2759"/>
<dbReference type="EMBL" id="CAJVQA010009561">
    <property type="protein sequence ID" value="CAG8687218.1"/>
    <property type="molecule type" value="Genomic_DNA"/>
</dbReference>
<feature type="compositionally biased region" description="Basic and acidic residues" evidence="1">
    <location>
        <begin position="346"/>
        <end position="367"/>
    </location>
</feature>
<proteinExistence type="predicted"/>
<dbReference type="Proteomes" id="UP000789759">
    <property type="component" value="Unassembled WGS sequence"/>
</dbReference>